<proteinExistence type="predicted"/>
<evidence type="ECO:0000256" key="3">
    <source>
        <dbReference type="ARBA" id="ARBA00022737"/>
    </source>
</evidence>
<dbReference type="EMBL" id="JAPVEA010000005">
    <property type="protein sequence ID" value="KAJ5454775.1"/>
    <property type="molecule type" value="Genomic_DNA"/>
</dbReference>
<feature type="domain" description="C2H2-type" evidence="9">
    <location>
        <begin position="62"/>
        <end position="84"/>
    </location>
</feature>
<dbReference type="FunFam" id="3.30.160.60:FF:002343">
    <property type="entry name" value="Zinc finger protein 33A"/>
    <property type="match status" value="1"/>
</dbReference>
<dbReference type="PROSITE" id="PS50157">
    <property type="entry name" value="ZINC_FINGER_C2H2_2"/>
    <property type="match status" value="2"/>
</dbReference>
<reference evidence="10" key="2">
    <citation type="journal article" date="2023" name="IMA Fungus">
        <title>Comparative genomic study of the Penicillium genus elucidates a diverse pangenome and 15 lateral gene transfer events.</title>
        <authorList>
            <person name="Petersen C."/>
            <person name="Sorensen T."/>
            <person name="Nielsen M.R."/>
            <person name="Sondergaard T.E."/>
            <person name="Sorensen J.L."/>
            <person name="Fitzpatrick D.A."/>
            <person name="Frisvad J.C."/>
            <person name="Nielsen K.L."/>
        </authorList>
    </citation>
    <scope>NUCLEOTIDE SEQUENCE</scope>
    <source>
        <strain evidence="10">IBT 16125</strain>
    </source>
</reference>
<dbReference type="GO" id="GO:0005634">
    <property type="term" value="C:nucleus"/>
    <property type="evidence" value="ECO:0007669"/>
    <property type="project" value="UniProtKB-SubCell"/>
</dbReference>
<dbReference type="GO" id="GO:0006351">
    <property type="term" value="P:DNA-templated transcription"/>
    <property type="evidence" value="ECO:0007669"/>
    <property type="project" value="InterPro"/>
</dbReference>
<evidence type="ECO:0000313" key="10">
    <source>
        <dbReference type="EMBL" id="KAJ5454775.1"/>
    </source>
</evidence>
<dbReference type="AlphaFoldDB" id="A0AAD6CAH5"/>
<reference evidence="10" key="1">
    <citation type="submission" date="2022-12" db="EMBL/GenBank/DDBJ databases">
        <authorList>
            <person name="Petersen C."/>
        </authorList>
    </citation>
    <scope>NUCLEOTIDE SEQUENCE</scope>
    <source>
        <strain evidence="10">IBT 16125</strain>
    </source>
</reference>
<dbReference type="InterPro" id="IPR051059">
    <property type="entry name" value="VerF-like"/>
</dbReference>
<comment type="subcellular location">
    <subcellularLocation>
        <location evidence="1">Nucleus</location>
    </subcellularLocation>
</comment>
<evidence type="ECO:0000256" key="5">
    <source>
        <dbReference type="ARBA" id="ARBA00022833"/>
    </source>
</evidence>
<feature type="region of interest" description="Disordered" evidence="8">
    <location>
        <begin position="1"/>
        <end position="31"/>
    </location>
</feature>
<organism evidence="10 11">
    <name type="scientific">Penicillium daleae</name>
    <dbReference type="NCBI Taxonomy" id="63821"/>
    <lineage>
        <taxon>Eukaryota</taxon>
        <taxon>Fungi</taxon>
        <taxon>Dikarya</taxon>
        <taxon>Ascomycota</taxon>
        <taxon>Pezizomycotina</taxon>
        <taxon>Eurotiomycetes</taxon>
        <taxon>Eurotiomycetidae</taxon>
        <taxon>Eurotiales</taxon>
        <taxon>Aspergillaceae</taxon>
        <taxon>Penicillium</taxon>
    </lineage>
</organism>
<gene>
    <name evidence="10" type="ORF">N7458_005731</name>
</gene>
<dbReference type="Proteomes" id="UP001213681">
    <property type="component" value="Unassembled WGS sequence"/>
</dbReference>
<dbReference type="Gene3D" id="3.30.160.60">
    <property type="entry name" value="Classic Zinc Finger"/>
    <property type="match status" value="2"/>
</dbReference>
<evidence type="ECO:0000256" key="4">
    <source>
        <dbReference type="ARBA" id="ARBA00022771"/>
    </source>
</evidence>
<dbReference type="PANTHER" id="PTHR40626">
    <property type="entry name" value="MIP31509P"/>
    <property type="match status" value="1"/>
</dbReference>
<keyword evidence="5" id="KW-0862">Zinc</keyword>
<dbReference type="Pfam" id="PF04082">
    <property type="entry name" value="Fungal_trans"/>
    <property type="match status" value="1"/>
</dbReference>
<name>A0AAD6CAH5_9EURO</name>
<evidence type="ECO:0000256" key="8">
    <source>
        <dbReference type="SAM" id="MobiDB-lite"/>
    </source>
</evidence>
<evidence type="ECO:0000256" key="7">
    <source>
        <dbReference type="PROSITE-ProRule" id="PRU00042"/>
    </source>
</evidence>
<feature type="compositionally biased region" description="Basic and acidic residues" evidence="8">
    <location>
        <begin position="712"/>
        <end position="724"/>
    </location>
</feature>
<dbReference type="RefSeq" id="XP_056767731.1">
    <property type="nucleotide sequence ID" value="XM_056909113.1"/>
</dbReference>
<dbReference type="InterPro" id="IPR007219">
    <property type="entry name" value="XnlR_reg_dom"/>
</dbReference>
<evidence type="ECO:0000256" key="1">
    <source>
        <dbReference type="ARBA" id="ARBA00004123"/>
    </source>
</evidence>
<dbReference type="SUPFAM" id="SSF57667">
    <property type="entry name" value="beta-beta-alpha zinc fingers"/>
    <property type="match status" value="1"/>
</dbReference>
<dbReference type="CDD" id="cd12148">
    <property type="entry name" value="fungal_TF_MHR"/>
    <property type="match status" value="1"/>
</dbReference>
<dbReference type="GO" id="GO:0000978">
    <property type="term" value="F:RNA polymerase II cis-regulatory region sequence-specific DNA binding"/>
    <property type="evidence" value="ECO:0007669"/>
    <property type="project" value="InterPro"/>
</dbReference>
<dbReference type="PANTHER" id="PTHR40626:SF14">
    <property type="entry name" value="C2H2 TYPE ZINC FINGER DOMAIN PROTEIN (AFU_ORTHOLOGUE AFUA_1G02360)"/>
    <property type="match status" value="1"/>
</dbReference>
<dbReference type="Pfam" id="PF00096">
    <property type="entry name" value="zf-C2H2"/>
    <property type="match status" value="2"/>
</dbReference>
<keyword evidence="11" id="KW-1185">Reference proteome</keyword>
<evidence type="ECO:0000256" key="6">
    <source>
        <dbReference type="ARBA" id="ARBA00023242"/>
    </source>
</evidence>
<feature type="region of interest" description="Disordered" evidence="8">
    <location>
        <begin position="253"/>
        <end position="273"/>
    </location>
</feature>
<dbReference type="GeneID" id="81599356"/>
<keyword evidence="4 7" id="KW-0863">Zinc-finger</keyword>
<evidence type="ECO:0000256" key="2">
    <source>
        <dbReference type="ARBA" id="ARBA00022723"/>
    </source>
</evidence>
<dbReference type="GO" id="GO:0000981">
    <property type="term" value="F:DNA-binding transcription factor activity, RNA polymerase II-specific"/>
    <property type="evidence" value="ECO:0007669"/>
    <property type="project" value="InterPro"/>
</dbReference>
<protein>
    <recommendedName>
        <fullName evidence="9">C2H2-type domain-containing protein</fullName>
    </recommendedName>
</protein>
<dbReference type="PROSITE" id="PS00028">
    <property type="entry name" value="ZINC_FINGER_C2H2_1"/>
    <property type="match status" value="2"/>
</dbReference>
<keyword evidence="2" id="KW-0479">Metal-binding</keyword>
<evidence type="ECO:0000313" key="11">
    <source>
        <dbReference type="Proteomes" id="UP001213681"/>
    </source>
</evidence>
<dbReference type="InterPro" id="IPR036236">
    <property type="entry name" value="Znf_C2H2_sf"/>
</dbReference>
<keyword evidence="3" id="KW-0677">Repeat</keyword>
<sequence>FASTGDMLANSRPSNPPYAGLKARRRRKTSKEERICPVCAQAFKKAEHLARHLRSHTKEKPFNCLVCNKAFARQDTLLRHSRSHPAGSNAYTSTAGMYRPADESMDESMDEEHPSPNLDPELISHTIGPDPAVPLHLEHMNHLDALNPMGGNMMAPVSPPNSSSIDKHTPNMSIGETSTYPTQVTPLNSLFSLETGDAWRNQTSPQPPIWDYPLDREWETLLTGADFDLEAVNLSLLYATSDYVPVETIPGVDMSRPPPPAQPASVDSDHAKRHANAVQRKWHTFSEFASSGQMTPDVPREASLIDESYRKRLAERLQQRVQHGILPSTPFLDLCIQAYFSKFHPLFPVVHMPTFRPGTQNSILLLSVCSAGSLFVGSSRAISHGISMFERLNKAILSSWDTYVSKSWGSSLVALQASIIGQNFGLLMGRPKDLTGIEMWHGSIVATLTQILTINRIVLGLYIHDAELARLHHHEPLLRHSLDRLPQISSNDLFTASSAEHWKYLMLDEQARTLTNNPPRNSPPPQSNPLPQAVLPSDFALCGMLESISAMACETQDQHSLHFEHSSSASISISTSLPSSSSTPAPSKCHTLLTTWHTTYHAPLQNKPGWPCLMMLWHSIHITLHADINALECAAGREGYDGVQKYTPYAQAWLRSADAKRCLLHALLIQKNFESLSAGAEPAIYVPKCLYYAGLVWACFLCFGGPSVQGHEHGPRAANEHGNENENQPCDDDGDDHANHDEVITIGPAETLQFAELRLPGVDGIGVFLEQMGGLQPRRLAMGSLFRIIDLLQRISHWKIAQSLAATLLVVVEETQDLF</sequence>
<dbReference type="InterPro" id="IPR013087">
    <property type="entry name" value="Znf_C2H2_type"/>
</dbReference>
<accession>A0AAD6CAH5</accession>
<dbReference type="SMART" id="SM00355">
    <property type="entry name" value="ZnF_C2H2"/>
    <property type="match status" value="2"/>
</dbReference>
<evidence type="ECO:0000259" key="9">
    <source>
        <dbReference type="PROSITE" id="PS50157"/>
    </source>
</evidence>
<comment type="caution">
    <text evidence="10">The sequence shown here is derived from an EMBL/GenBank/DDBJ whole genome shotgun (WGS) entry which is preliminary data.</text>
</comment>
<keyword evidence="6" id="KW-0539">Nucleus</keyword>
<feature type="domain" description="C2H2-type" evidence="9">
    <location>
        <begin position="34"/>
        <end position="61"/>
    </location>
</feature>
<feature type="non-terminal residue" evidence="10">
    <location>
        <position position="1"/>
    </location>
</feature>
<dbReference type="GO" id="GO:0008270">
    <property type="term" value="F:zinc ion binding"/>
    <property type="evidence" value="ECO:0007669"/>
    <property type="project" value="UniProtKB-KW"/>
</dbReference>
<dbReference type="GO" id="GO:0000785">
    <property type="term" value="C:chromatin"/>
    <property type="evidence" value="ECO:0007669"/>
    <property type="project" value="TreeGrafter"/>
</dbReference>
<feature type="region of interest" description="Disordered" evidence="8">
    <location>
        <begin position="712"/>
        <end position="740"/>
    </location>
</feature>